<keyword evidence="3" id="KW-0238">DNA-binding</keyword>
<feature type="domain" description="HTH lysR-type" evidence="5">
    <location>
        <begin position="13"/>
        <end position="70"/>
    </location>
</feature>
<dbReference type="Proteomes" id="UP000597301">
    <property type="component" value="Unassembled WGS sequence"/>
</dbReference>
<dbReference type="InterPro" id="IPR036388">
    <property type="entry name" value="WH-like_DNA-bd_sf"/>
</dbReference>
<accession>A0ABQ1NZI1</accession>
<comment type="caution">
    <text evidence="6">The sequence shown here is derived from an EMBL/GenBank/DDBJ whole genome shotgun (WGS) entry which is preliminary data.</text>
</comment>
<evidence type="ECO:0000256" key="2">
    <source>
        <dbReference type="ARBA" id="ARBA00023015"/>
    </source>
</evidence>
<evidence type="ECO:0000256" key="4">
    <source>
        <dbReference type="ARBA" id="ARBA00023163"/>
    </source>
</evidence>
<keyword evidence="4" id="KW-0804">Transcription</keyword>
<dbReference type="InterPro" id="IPR036390">
    <property type="entry name" value="WH_DNA-bd_sf"/>
</dbReference>
<dbReference type="SUPFAM" id="SSF46785">
    <property type="entry name" value="Winged helix' DNA-binding domain"/>
    <property type="match status" value="1"/>
</dbReference>
<evidence type="ECO:0000313" key="7">
    <source>
        <dbReference type="Proteomes" id="UP000597301"/>
    </source>
</evidence>
<dbReference type="PROSITE" id="PS50931">
    <property type="entry name" value="HTH_LYSR"/>
    <property type="match status" value="1"/>
</dbReference>
<dbReference type="SUPFAM" id="SSF53850">
    <property type="entry name" value="Periplasmic binding protein-like II"/>
    <property type="match status" value="1"/>
</dbReference>
<dbReference type="EMBL" id="BMHM01000003">
    <property type="protein sequence ID" value="GGC88274.1"/>
    <property type="molecule type" value="Genomic_DNA"/>
</dbReference>
<evidence type="ECO:0000313" key="6">
    <source>
        <dbReference type="EMBL" id="GGC88274.1"/>
    </source>
</evidence>
<dbReference type="PANTHER" id="PTHR30537:SF66">
    <property type="entry name" value="IRON-REGULATED VIRULENCE REGULATORY PROTEIN IRGB"/>
    <property type="match status" value="1"/>
</dbReference>
<name>A0ABQ1NZI1_9GAMM</name>
<dbReference type="Pfam" id="PF03466">
    <property type="entry name" value="LysR_substrate"/>
    <property type="match status" value="1"/>
</dbReference>
<reference evidence="7" key="1">
    <citation type="journal article" date="2019" name="Int. J. Syst. Evol. Microbiol.">
        <title>The Global Catalogue of Microorganisms (GCM) 10K type strain sequencing project: providing services to taxonomists for standard genome sequencing and annotation.</title>
        <authorList>
            <consortium name="The Broad Institute Genomics Platform"/>
            <consortium name="The Broad Institute Genome Sequencing Center for Infectious Disease"/>
            <person name="Wu L."/>
            <person name="Ma J."/>
        </authorList>
    </citation>
    <scope>NUCLEOTIDE SEQUENCE [LARGE SCALE GENOMIC DNA]</scope>
    <source>
        <strain evidence="7">CGMCC 1.15122</strain>
    </source>
</reference>
<dbReference type="InterPro" id="IPR058163">
    <property type="entry name" value="LysR-type_TF_proteobact-type"/>
</dbReference>
<gene>
    <name evidence="6" type="primary">irgB</name>
    <name evidence="6" type="ORF">GCM10011382_18070</name>
</gene>
<keyword evidence="7" id="KW-1185">Reference proteome</keyword>
<dbReference type="InterPro" id="IPR000847">
    <property type="entry name" value="LysR_HTH_N"/>
</dbReference>
<proteinExistence type="inferred from homology"/>
<protein>
    <submittedName>
        <fullName evidence="6">Iron-regulated virulence regulatory protein IrgB</fullName>
    </submittedName>
</protein>
<evidence type="ECO:0000256" key="3">
    <source>
        <dbReference type="ARBA" id="ARBA00023125"/>
    </source>
</evidence>
<dbReference type="InterPro" id="IPR005119">
    <property type="entry name" value="LysR_subst-bd"/>
</dbReference>
<dbReference type="Pfam" id="PF00126">
    <property type="entry name" value="HTH_1"/>
    <property type="match status" value="1"/>
</dbReference>
<comment type="similarity">
    <text evidence="1">Belongs to the LysR transcriptional regulatory family.</text>
</comment>
<dbReference type="Gene3D" id="1.10.10.10">
    <property type="entry name" value="Winged helix-like DNA-binding domain superfamily/Winged helix DNA-binding domain"/>
    <property type="match status" value="1"/>
</dbReference>
<evidence type="ECO:0000259" key="5">
    <source>
        <dbReference type="PROSITE" id="PS50931"/>
    </source>
</evidence>
<dbReference type="PANTHER" id="PTHR30537">
    <property type="entry name" value="HTH-TYPE TRANSCRIPTIONAL REGULATOR"/>
    <property type="match status" value="1"/>
</dbReference>
<dbReference type="Gene3D" id="3.40.190.290">
    <property type="match status" value="1"/>
</dbReference>
<evidence type="ECO:0000256" key="1">
    <source>
        <dbReference type="ARBA" id="ARBA00009437"/>
    </source>
</evidence>
<keyword evidence="2" id="KW-0805">Transcription regulation</keyword>
<sequence length="318" mass="35493">MENSVSPVAPTMYDFDELAAFAEVMSTGSLTRSAQKLGLAKSTLSRRISQLEARLNQPLLRRQANRLIPTEAGLLFQSYCTELLAMAAHSQEALAELREEISGKVTLEVHGALARGWMAGVMDAFLTRYPKVELTLHTRETPPSKMHSNSVHIWLGATHECGLNQERLGHLTRGLYANPSYLSHAGTPQHPSELDAHAWIDLLDTASSGLLLHHPEHDDYLFNAPRSRLRVDLTALHIDAIAYGQGIGLLPHWVVEKRERHHPGDLVNCLPGWEPAPLPITLLYAYGHHSRRVNALLEFLRDQVPAEWQTRPRAIHAS</sequence>
<organism evidence="6 7">
    <name type="scientific">Vreelandella lutescens</name>
    <dbReference type="NCBI Taxonomy" id="1602943"/>
    <lineage>
        <taxon>Bacteria</taxon>
        <taxon>Pseudomonadati</taxon>
        <taxon>Pseudomonadota</taxon>
        <taxon>Gammaproteobacteria</taxon>
        <taxon>Oceanospirillales</taxon>
        <taxon>Halomonadaceae</taxon>
        <taxon>Vreelandella</taxon>
    </lineage>
</organism>